<accession>A0A5B7D0D7</accession>
<evidence type="ECO:0000313" key="1">
    <source>
        <dbReference type="EMBL" id="MPC14621.1"/>
    </source>
</evidence>
<dbReference type="AlphaFoldDB" id="A0A5B7D0D7"/>
<protein>
    <submittedName>
        <fullName evidence="1">Uncharacterized protein</fullName>
    </submittedName>
</protein>
<dbReference type="Proteomes" id="UP000324222">
    <property type="component" value="Unassembled WGS sequence"/>
</dbReference>
<proteinExistence type="predicted"/>
<evidence type="ECO:0000313" key="2">
    <source>
        <dbReference type="Proteomes" id="UP000324222"/>
    </source>
</evidence>
<dbReference type="EMBL" id="VSRR010000366">
    <property type="protein sequence ID" value="MPC14621.1"/>
    <property type="molecule type" value="Genomic_DNA"/>
</dbReference>
<organism evidence="1 2">
    <name type="scientific">Portunus trituberculatus</name>
    <name type="common">Swimming crab</name>
    <name type="synonym">Neptunus trituberculatus</name>
    <dbReference type="NCBI Taxonomy" id="210409"/>
    <lineage>
        <taxon>Eukaryota</taxon>
        <taxon>Metazoa</taxon>
        <taxon>Ecdysozoa</taxon>
        <taxon>Arthropoda</taxon>
        <taxon>Crustacea</taxon>
        <taxon>Multicrustacea</taxon>
        <taxon>Malacostraca</taxon>
        <taxon>Eumalacostraca</taxon>
        <taxon>Eucarida</taxon>
        <taxon>Decapoda</taxon>
        <taxon>Pleocyemata</taxon>
        <taxon>Brachyura</taxon>
        <taxon>Eubrachyura</taxon>
        <taxon>Portunoidea</taxon>
        <taxon>Portunidae</taxon>
        <taxon>Portuninae</taxon>
        <taxon>Portunus</taxon>
    </lineage>
</organism>
<name>A0A5B7D0D7_PORTR</name>
<reference evidence="1 2" key="1">
    <citation type="submission" date="2019-05" db="EMBL/GenBank/DDBJ databases">
        <title>Another draft genome of Portunus trituberculatus and its Hox gene families provides insights of decapod evolution.</title>
        <authorList>
            <person name="Jeong J.-H."/>
            <person name="Song I."/>
            <person name="Kim S."/>
            <person name="Choi T."/>
            <person name="Kim D."/>
            <person name="Ryu S."/>
            <person name="Kim W."/>
        </authorList>
    </citation>
    <scope>NUCLEOTIDE SEQUENCE [LARGE SCALE GENOMIC DNA]</scope>
    <source>
        <tissue evidence="1">Muscle</tissue>
    </source>
</reference>
<sequence>MVGKEDSRASLTASAPALQPSLTHPKEVQTILMVGGCWSGCGWIIDRRGSVSTTAVTTGRRGDGHFLLEELHC</sequence>
<keyword evidence="2" id="KW-1185">Reference proteome</keyword>
<gene>
    <name evidence="1" type="ORF">E2C01_007389</name>
</gene>
<comment type="caution">
    <text evidence="1">The sequence shown here is derived from an EMBL/GenBank/DDBJ whole genome shotgun (WGS) entry which is preliminary data.</text>
</comment>